<dbReference type="VGNC" id="VGNC:57601">
    <property type="gene designation" value="IRX2-DT"/>
</dbReference>
<evidence type="ECO:0000313" key="4">
    <source>
        <dbReference type="Proteomes" id="UP000236370"/>
    </source>
</evidence>
<organism evidence="3 4">
    <name type="scientific">Pan troglodytes</name>
    <name type="common">Chimpanzee</name>
    <dbReference type="NCBI Taxonomy" id="9598"/>
    <lineage>
        <taxon>Eukaryota</taxon>
        <taxon>Metazoa</taxon>
        <taxon>Chordata</taxon>
        <taxon>Craniata</taxon>
        <taxon>Vertebrata</taxon>
        <taxon>Euteleostomi</taxon>
        <taxon>Mammalia</taxon>
        <taxon>Eutheria</taxon>
        <taxon>Euarchontoglires</taxon>
        <taxon>Primates</taxon>
        <taxon>Haplorrhini</taxon>
        <taxon>Catarrhini</taxon>
        <taxon>Hominidae</taxon>
        <taxon>Pan</taxon>
    </lineage>
</organism>
<evidence type="ECO:0000313" key="3">
    <source>
        <dbReference type="EMBL" id="PNI27630.1"/>
    </source>
</evidence>
<gene>
    <name evidence="5" type="primary">IRX2-DT</name>
    <name evidence="3" type="ORF">CK820_G0043134</name>
</gene>
<dbReference type="GeneID" id="743069"/>
<feature type="chain" id="PRO_5025352244" evidence="2">
    <location>
        <begin position="19"/>
        <end position="226"/>
    </location>
</feature>
<feature type="compositionally biased region" description="Polar residues" evidence="1">
    <location>
        <begin position="198"/>
        <end position="210"/>
    </location>
</feature>
<evidence type="ECO:0000256" key="2">
    <source>
        <dbReference type="SAM" id="SignalP"/>
    </source>
</evidence>
<keyword evidence="2" id="KW-0732">Signal</keyword>
<feature type="region of interest" description="Disordered" evidence="1">
    <location>
        <begin position="130"/>
        <end position="226"/>
    </location>
</feature>
<proteinExistence type="predicted"/>
<dbReference type="Proteomes" id="UP000236370">
    <property type="component" value="Unassembled WGS sequence"/>
</dbReference>
<evidence type="ECO:0000313" key="5">
    <source>
        <dbReference type="VGNC" id="VGNC:57601"/>
    </source>
</evidence>
<protein>
    <submittedName>
        <fullName evidence="3">C5orf38 isoform 2</fullName>
    </submittedName>
</protein>
<dbReference type="KEGG" id="ptr:743069"/>
<evidence type="ECO:0000256" key="1">
    <source>
        <dbReference type="SAM" id="MobiDB-lite"/>
    </source>
</evidence>
<sequence length="226" mass="24333">MVAPAAWVFLRAVRAALTSTVPDLLCLLARGSPRGLASGRLPLAVHSAQHGPGSGAPWLRSARRALRFVLSKHWGDDCYLTNRLWQDLKPPSHVENGQGLRLAPPVQWALQPKNLERVYVDTQVSASGDFLRGRARGTAGPGGSGSGSPRERGRLRRPGRSPGAAPSSVSPGRKEATQARSRARGRRGGAVARVCRPESQQRWARPTSSHGGLIRGRRKNGIEAFQ</sequence>
<feature type="signal peptide" evidence="2">
    <location>
        <begin position="1"/>
        <end position="18"/>
    </location>
</feature>
<name>A0A6D2XU11_PANTR</name>
<dbReference type="EMBL" id="NBAG03000409">
    <property type="protein sequence ID" value="PNI27630.1"/>
    <property type="molecule type" value="Genomic_DNA"/>
</dbReference>
<accession>A0A6D2XU11</accession>
<reference evidence="3 4" key="1">
    <citation type="submission" date="2017-12" db="EMBL/GenBank/DDBJ databases">
        <title>High-resolution comparative analysis of great ape genomes.</title>
        <authorList>
            <person name="Pollen A."/>
            <person name="Hastie A."/>
            <person name="Hormozdiari F."/>
            <person name="Dougherty M."/>
            <person name="Liu R."/>
            <person name="Chaisson M."/>
            <person name="Hoppe E."/>
            <person name="Hill C."/>
            <person name="Pang A."/>
            <person name="Hillier L."/>
            <person name="Baker C."/>
            <person name="Armstrong J."/>
            <person name="Shendure J."/>
            <person name="Paten B."/>
            <person name="Wilson R."/>
            <person name="Chao H."/>
            <person name="Schneider V."/>
            <person name="Ventura M."/>
            <person name="Kronenberg Z."/>
            <person name="Murali S."/>
            <person name="Gordon D."/>
            <person name="Cantsilieris S."/>
            <person name="Munson K."/>
            <person name="Nelson B."/>
            <person name="Raja A."/>
            <person name="Underwood J."/>
            <person name="Diekhans M."/>
            <person name="Fiddes I."/>
            <person name="Haussler D."/>
            <person name="Eichler E."/>
        </authorList>
    </citation>
    <scope>NUCLEOTIDE SEQUENCE [LARGE SCALE GENOMIC DNA]</scope>
    <source>
        <strain evidence="3">Yerkes chimp pedigree #C0471</strain>
    </source>
</reference>
<feature type="compositionally biased region" description="Low complexity" evidence="1">
    <location>
        <begin position="160"/>
        <end position="171"/>
    </location>
</feature>
<dbReference type="AlphaFoldDB" id="A0A6D2XU11"/>
<comment type="caution">
    <text evidence="3">The sequence shown here is derived from an EMBL/GenBank/DDBJ whole genome shotgun (WGS) entry which is preliminary data.</text>
</comment>